<dbReference type="EMBL" id="LAZR01000625">
    <property type="protein sequence ID" value="KKN62414.1"/>
    <property type="molecule type" value="Genomic_DNA"/>
</dbReference>
<organism evidence="1">
    <name type="scientific">marine sediment metagenome</name>
    <dbReference type="NCBI Taxonomy" id="412755"/>
    <lineage>
        <taxon>unclassified sequences</taxon>
        <taxon>metagenomes</taxon>
        <taxon>ecological metagenomes</taxon>
    </lineage>
</organism>
<protein>
    <submittedName>
        <fullName evidence="1">Uncharacterized protein</fullName>
    </submittedName>
</protein>
<comment type="caution">
    <text evidence="1">The sequence shown here is derived from an EMBL/GenBank/DDBJ whole genome shotgun (WGS) entry which is preliminary data.</text>
</comment>
<reference evidence="1" key="1">
    <citation type="journal article" date="2015" name="Nature">
        <title>Complex archaea that bridge the gap between prokaryotes and eukaryotes.</title>
        <authorList>
            <person name="Spang A."/>
            <person name="Saw J.H."/>
            <person name="Jorgensen S.L."/>
            <person name="Zaremba-Niedzwiedzka K."/>
            <person name="Martijn J."/>
            <person name="Lind A.E."/>
            <person name="van Eijk R."/>
            <person name="Schleper C."/>
            <person name="Guy L."/>
            <person name="Ettema T.J."/>
        </authorList>
    </citation>
    <scope>NUCLEOTIDE SEQUENCE</scope>
</reference>
<dbReference type="AlphaFoldDB" id="A0A0F9S5S2"/>
<name>A0A0F9S5S2_9ZZZZ</name>
<evidence type="ECO:0000313" key="1">
    <source>
        <dbReference type="EMBL" id="KKN62414.1"/>
    </source>
</evidence>
<proteinExistence type="predicted"/>
<gene>
    <name evidence="1" type="ORF">LCGC14_0512110</name>
</gene>
<accession>A0A0F9S5S2</accession>
<sequence>MNIKLNLKSSSIEEICCDELLAVKDNIEVFTAGTDGFSTKIPTSKHFFFLLSLETGDSILLNCCPSCGKELRCEMSYKEIDDHLLDT</sequence>